<dbReference type="PANTHER" id="PTHR34580">
    <property type="match status" value="1"/>
</dbReference>
<dbReference type="InterPro" id="IPR013196">
    <property type="entry name" value="HTH_11"/>
</dbReference>
<protein>
    <submittedName>
        <fullName evidence="4">Transcriptional regulator</fullName>
    </submittedName>
</protein>
<accession>A0A3D8J0B7</accession>
<dbReference type="OrthoDB" id="6521217at2"/>
<gene>
    <name evidence="4" type="ORF">CQA58_06105</name>
</gene>
<dbReference type="EMBL" id="NXLV01000011">
    <property type="protein sequence ID" value="RDU70294.1"/>
    <property type="molecule type" value="Genomic_DNA"/>
</dbReference>
<dbReference type="InterPro" id="IPR036388">
    <property type="entry name" value="WH-like_DNA-bd_sf"/>
</dbReference>
<keyword evidence="5" id="KW-1185">Reference proteome</keyword>
<evidence type="ECO:0000313" key="4">
    <source>
        <dbReference type="EMBL" id="RDU70294.1"/>
    </source>
</evidence>
<dbReference type="InterPro" id="IPR057727">
    <property type="entry name" value="WCX_dom"/>
</dbReference>
<comment type="caution">
    <text evidence="4">The sequence shown here is derived from an EMBL/GenBank/DDBJ whole genome shotgun (WGS) entry which is preliminary data.</text>
</comment>
<proteinExistence type="predicted"/>
<dbReference type="Pfam" id="PF13280">
    <property type="entry name" value="WYL"/>
    <property type="match status" value="1"/>
</dbReference>
<dbReference type="Gene3D" id="1.10.10.10">
    <property type="entry name" value="Winged helix-like DNA-binding domain superfamily/Winged helix DNA-binding domain"/>
    <property type="match status" value="1"/>
</dbReference>
<evidence type="ECO:0000259" key="2">
    <source>
        <dbReference type="Pfam" id="PF13280"/>
    </source>
</evidence>
<dbReference type="InterPro" id="IPR026881">
    <property type="entry name" value="WYL_dom"/>
</dbReference>
<dbReference type="Pfam" id="PF25583">
    <property type="entry name" value="WCX"/>
    <property type="match status" value="1"/>
</dbReference>
<evidence type="ECO:0000259" key="3">
    <source>
        <dbReference type="Pfam" id="PF25583"/>
    </source>
</evidence>
<dbReference type="InterPro" id="IPR051534">
    <property type="entry name" value="CBASS_pafABC_assoc_protein"/>
</dbReference>
<feature type="domain" description="Helix-turn-helix type 11" evidence="1">
    <location>
        <begin position="11"/>
        <end position="45"/>
    </location>
</feature>
<evidence type="ECO:0000259" key="1">
    <source>
        <dbReference type="Pfam" id="PF08279"/>
    </source>
</evidence>
<name>A0A3D8J0B7_9HELI</name>
<dbReference type="Pfam" id="PF08279">
    <property type="entry name" value="HTH_11"/>
    <property type="match status" value="1"/>
</dbReference>
<dbReference type="Proteomes" id="UP000257045">
    <property type="component" value="Unassembled WGS sequence"/>
</dbReference>
<reference evidence="4 5" key="1">
    <citation type="submission" date="2018-04" db="EMBL/GenBank/DDBJ databases">
        <title>Novel Campyloabacter and Helicobacter Species and Strains.</title>
        <authorList>
            <person name="Mannion A.J."/>
            <person name="Shen Z."/>
            <person name="Fox J.G."/>
        </authorList>
    </citation>
    <scope>NUCLEOTIDE SEQUENCE [LARGE SCALE GENOMIC DNA]</scope>
    <source>
        <strain evidence="4 5">MIT 04-9366</strain>
    </source>
</reference>
<dbReference type="AlphaFoldDB" id="A0A3D8J0B7"/>
<dbReference type="RefSeq" id="WP_115569841.1">
    <property type="nucleotide sequence ID" value="NZ_NXLV01000011.1"/>
</dbReference>
<evidence type="ECO:0000313" key="5">
    <source>
        <dbReference type="Proteomes" id="UP000257045"/>
    </source>
</evidence>
<dbReference type="PANTHER" id="PTHR34580:SF1">
    <property type="entry name" value="PROTEIN PAFC"/>
    <property type="match status" value="1"/>
</dbReference>
<feature type="domain" description="WYL" evidence="2">
    <location>
        <begin position="131"/>
        <end position="192"/>
    </location>
</feature>
<organism evidence="4 5">
    <name type="scientific">Helicobacter brantae</name>
    <dbReference type="NCBI Taxonomy" id="375927"/>
    <lineage>
        <taxon>Bacteria</taxon>
        <taxon>Pseudomonadati</taxon>
        <taxon>Campylobacterota</taxon>
        <taxon>Epsilonproteobacteria</taxon>
        <taxon>Campylobacterales</taxon>
        <taxon>Helicobacteraceae</taxon>
        <taxon>Helicobacter</taxon>
    </lineage>
</organism>
<dbReference type="PROSITE" id="PS52050">
    <property type="entry name" value="WYL"/>
    <property type="match status" value="1"/>
</dbReference>
<sequence>MLGLENSKTKRINYIYEKLLQSPLGLSIGELAKELGVSTKTIQRDFYGTLGDYGIVKEGRKWRIDFESLKELGDEDERIVASILDELAKNSGNALYSKAQSLLTRTLHRIEHPIFANFQSEKLDEKDLRKFKILERAIKSKNEVSFTYEGKYFEAKPLKLAFFDGFWYLLVFDSKQEDTFKKFHLKTIKNPKIESYKFEVPFSIEEKLKNANSIWFSLSDAFNVVLHISANVKKYFLRKPFVGQKFLGEENDGSITIEVPVTNDMEVLPIVYSYIPHIKVISPEWLRKKTKRVVREYAKEL</sequence>
<feature type="domain" description="WCX" evidence="3">
    <location>
        <begin position="222"/>
        <end position="297"/>
    </location>
</feature>